<reference evidence="2 3" key="1">
    <citation type="submission" date="2016-05" db="EMBL/GenBank/DDBJ databases">
        <title>Compelete Genome Sequence of Bacteriochlorophyll-Synthesizing Bacterium Porphyrobacter neustonensis DSM 9434.</title>
        <authorList>
            <person name="Shi X.-L."/>
            <person name="Wu Y.-H."/>
            <person name="Cheng H."/>
            <person name="Xu L."/>
            <person name="Zhang X.-Q."/>
            <person name="Wang C.-S."/>
            <person name="Xu X.-W."/>
        </authorList>
    </citation>
    <scope>NUCLEOTIDE SEQUENCE [LARGE SCALE GENOMIC DNA]</scope>
    <source>
        <strain evidence="2 3">DSM 9434</strain>
    </source>
</reference>
<dbReference type="AlphaFoldDB" id="A0A192D538"/>
<dbReference type="KEGG" id="pns:A9D12_08660"/>
<feature type="chain" id="PRO_5008251788" description="Lipoprotein" evidence="1">
    <location>
        <begin position="27"/>
        <end position="221"/>
    </location>
</feature>
<dbReference type="EMBL" id="CP016033">
    <property type="protein sequence ID" value="ANK13007.1"/>
    <property type="molecule type" value="Genomic_DNA"/>
</dbReference>
<dbReference type="STRING" id="1112.A9D12_08660"/>
<evidence type="ECO:0000313" key="3">
    <source>
        <dbReference type="Proteomes" id="UP000078263"/>
    </source>
</evidence>
<proteinExistence type="predicted"/>
<gene>
    <name evidence="2" type="ORF">A9D12_08660</name>
</gene>
<evidence type="ECO:0000313" key="2">
    <source>
        <dbReference type="EMBL" id="ANK13007.1"/>
    </source>
</evidence>
<sequence length="221" mass="23406">MMLRARAPLATTAFALGTVMALSACAKEGELVIDQGVGITSVLTLCPAVGIPDYTGDVTTFRNPADTSVASLDVSAAMTGLRSTCNDTTDKVFSEATFTVNARRTDPRGARNVELPYFVTVVRGGNAVVSKRVGTVTLAFADGQERASTTAKAGSYVNRADAALPADIREKITKRRRAGDADAALDPLADPEVKAAIARTRFEMLVGFQLTEAQLRYNATR</sequence>
<dbReference type="Proteomes" id="UP000078263">
    <property type="component" value="Chromosome"/>
</dbReference>
<evidence type="ECO:0000256" key="1">
    <source>
        <dbReference type="SAM" id="SignalP"/>
    </source>
</evidence>
<keyword evidence="1" id="KW-0732">Signal</keyword>
<keyword evidence="3" id="KW-1185">Reference proteome</keyword>
<name>A0A192D538_9SPHN</name>
<feature type="signal peptide" evidence="1">
    <location>
        <begin position="1"/>
        <end position="26"/>
    </location>
</feature>
<dbReference type="OrthoDB" id="7425063at2"/>
<accession>A0A192D538</accession>
<evidence type="ECO:0008006" key="4">
    <source>
        <dbReference type="Google" id="ProtNLM"/>
    </source>
</evidence>
<dbReference type="PROSITE" id="PS51257">
    <property type="entry name" value="PROKAR_LIPOPROTEIN"/>
    <property type="match status" value="1"/>
</dbReference>
<protein>
    <recommendedName>
        <fullName evidence="4">Lipoprotein</fullName>
    </recommendedName>
</protein>
<dbReference type="RefSeq" id="WP_068350917.1">
    <property type="nucleotide sequence ID" value="NZ_CP016033.1"/>
</dbReference>
<organism evidence="2 3">
    <name type="scientific">Erythrobacter neustonensis</name>
    <dbReference type="NCBI Taxonomy" id="1112"/>
    <lineage>
        <taxon>Bacteria</taxon>
        <taxon>Pseudomonadati</taxon>
        <taxon>Pseudomonadota</taxon>
        <taxon>Alphaproteobacteria</taxon>
        <taxon>Sphingomonadales</taxon>
        <taxon>Erythrobacteraceae</taxon>
        <taxon>Erythrobacter/Porphyrobacter group</taxon>
        <taxon>Erythrobacter</taxon>
    </lineage>
</organism>